<proteinExistence type="predicted"/>
<feature type="compositionally biased region" description="Pro residues" evidence="1">
    <location>
        <begin position="142"/>
        <end position="152"/>
    </location>
</feature>
<gene>
    <name evidence="4" type="ORF">P5G59_05600</name>
</gene>
<feature type="transmembrane region" description="Helical" evidence="2">
    <location>
        <begin position="62"/>
        <end position="85"/>
    </location>
</feature>
<keyword evidence="5" id="KW-1185">Reference proteome</keyword>
<accession>A0ABT8IUY3</accession>
<dbReference type="Proteomes" id="UP001174210">
    <property type="component" value="Unassembled WGS sequence"/>
</dbReference>
<keyword evidence="2" id="KW-0812">Transmembrane</keyword>
<feature type="transmembrane region" description="Helical" evidence="2">
    <location>
        <begin position="105"/>
        <end position="122"/>
    </location>
</feature>
<evidence type="ECO:0000256" key="2">
    <source>
        <dbReference type="SAM" id="Phobius"/>
    </source>
</evidence>
<evidence type="ECO:0000313" key="5">
    <source>
        <dbReference type="Proteomes" id="UP001174210"/>
    </source>
</evidence>
<sequence length="152" mass="15303">MPPARSRRVVLAAAALLTVAAGLAVARWTDSAAWTFVGDALYAVLIYTIFAAVAVRARPAVVATVATAICAAVEVFQLTGVPAALAQTVPVAALVLGTTFQWSDLLAYLLGAVAAALVDGVSRRAAGSSRGAPSSPSSGARPPHPPEGTPSR</sequence>
<dbReference type="InterPro" id="IPR021257">
    <property type="entry name" value="DUF2809"/>
</dbReference>
<feature type="chain" id="PRO_5045605414" evidence="3">
    <location>
        <begin position="27"/>
        <end position="152"/>
    </location>
</feature>
<feature type="compositionally biased region" description="Low complexity" evidence="1">
    <location>
        <begin position="125"/>
        <end position="141"/>
    </location>
</feature>
<evidence type="ECO:0000313" key="4">
    <source>
        <dbReference type="EMBL" id="MDN4596606.1"/>
    </source>
</evidence>
<evidence type="ECO:0000256" key="1">
    <source>
        <dbReference type="SAM" id="MobiDB-lite"/>
    </source>
</evidence>
<dbReference type="EMBL" id="JAROCB010000001">
    <property type="protein sequence ID" value="MDN4596606.1"/>
    <property type="molecule type" value="Genomic_DNA"/>
</dbReference>
<feature type="region of interest" description="Disordered" evidence="1">
    <location>
        <begin position="125"/>
        <end position="152"/>
    </location>
</feature>
<dbReference type="RefSeq" id="WP_301216808.1">
    <property type="nucleotide sequence ID" value="NZ_JAROCB010000001.1"/>
</dbReference>
<dbReference type="PROSITE" id="PS51318">
    <property type="entry name" value="TAT"/>
    <property type="match status" value="1"/>
</dbReference>
<feature type="transmembrane region" description="Helical" evidence="2">
    <location>
        <begin position="36"/>
        <end position="55"/>
    </location>
</feature>
<keyword evidence="2" id="KW-0472">Membrane</keyword>
<dbReference type="Pfam" id="PF10990">
    <property type="entry name" value="DUF2809"/>
    <property type="match status" value="1"/>
</dbReference>
<evidence type="ECO:0000256" key="3">
    <source>
        <dbReference type="SAM" id="SignalP"/>
    </source>
</evidence>
<organism evidence="4 5">
    <name type="scientific">Leifsonia virtsii</name>
    <dbReference type="NCBI Taxonomy" id="3035915"/>
    <lineage>
        <taxon>Bacteria</taxon>
        <taxon>Bacillati</taxon>
        <taxon>Actinomycetota</taxon>
        <taxon>Actinomycetes</taxon>
        <taxon>Micrococcales</taxon>
        <taxon>Microbacteriaceae</taxon>
        <taxon>Leifsonia</taxon>
    </lineage>
</organism>
<keyword evidence="3" id="KW-0732">Signal</keyword>
<feature type="signal peptide" evidence="3">
    <location>
        <begin position="1"/>
        <end position="26"/>
    </location>
</feature>
<protein>
    <submittedName>
        <fullName evidence="4">DUF2809 domain-containing protein</fullName>
    </submittedName>
</protein>
<keyword evidence="2" id="KW-1133">Transmembrane helix</keyword>
<dbReference type="InterPro" id="IPR006311">
    <property type="entry name" value="TAT_signal"/>
</dbReference>
<reference evidence="4" key="1">
    <citation type="submission" date="2023-03" db="EMBL/GenBank/DDBJ databases">
        <title>MT1 and MT2 Draft Genomes of Novel Species.</title>
        <authorList>
            <person name="Venkateswaran K."/>
        </authorList>
    </citation>
    <scope>NUCLEOTIDE SEQUENCE</scope>
    <source>
        <strain evidence="4">F6_8S_P_1A</strain>
    </source>
</reference>
<name>A0ABT8IUY3_9MICO</name>
<comment type="caution">
    <text evidence="4">The sequence shown here is derived from an EMBL/GenBank/DDBJ whole genome shotgun (WGS) entry which is preliminary data.</text>
</comment>